<keyword evidence="6" id="KW-0508">mRNA splicing</keyword>
<dbReference type="EMBL" id="QKKF02012197">
    <property type="protein sequence ID" value="RZF43828.1"/>
    <property type="molecule type" value="Genomic_DNA"/>
</dbReference>
<evidence type="ECO:0000256" key="5">
    <source>
        <dbReference type="ARBA" id="ARBA00023163"/>
    </source>
</evidence>
<evidence type="ECO:0000256" key="1">
    <source>
        <dbReference type="ARBA" id="ARBA00022448"/>
    </source>
</evidence>
<feature type="region of interest" description="Disordered" evidence="10">
    <location>
        <begin position="326"/>
        <end position="357"/>
    </location>
</feature>
<dbReference type="PANTHER" id="PTHR46010">
    <property type="entry name" value="PROTEIN IWS1 HOMOLOG"/>
    <property type="match status" value="1"/>
</dbReference>
<dbReference type="InterPro" id="IPR051037">
    <property type="entry name" value="RNAPII_TF_IWS1"/>
</dbReference>
<keyword evidence="2" id="KW-0507">mRNA processing</keyword>
<sequence length="447" mass="50611">MKKSKKKRKMSDDDSEAGDSDGNESDASNSSRPSKRKKKKKARAVLDSDDEGAAASGGEREAGSGDESSPTKKANKKNAVLSDSEDEDDAKSKGDADEDAKSGREDGDAEEKADGEAEENAEGETEKAEVLPNISDESDDDRPNRDDDNTHGMSDFDIMLMKKKELMKKRKRKDIDIINDNDDIIAQLLSDMRNAAEEDRNLNQQGRPATNKIAMLAKAMSQLKKHDLQLAFIEHNVLTVLTDWLAPMPDRSLPSLRIRDSILKLLREFPTVDQSTLKQSGIGKAVMYLFKHPKETKENKELAGRLINEWARPIFNLSTDFKALSKEEREQRDLDQMPKRRRNSDDESEEEVVAPQRKKDISKALTTDEKALRPGDKGWVARARVPIPSNKDYRVRPKWKTDVDMSRTSKKQMNRFEKHLKNFIDTKRTNKARRAIEISIEGRKMAL</sequence>
<dbReference type="OrthoDB" id="21124at2759"/>
<keyword evidence="13" id="KW-1185">Reference proteome</keyword>
<dbReference type="Gene3D" id="1.20.930.10">
    <property type="entry name" value="Conserved domain common to transcription factors TFIIS, elongin A, CRSP70"/>
    <property type="match status" value="1"/>
</dbReference>
<feature type="compositionally biased region" description="Acidic residues" evidence="10">
    <location>
        <begin position="13"/>
        <end position="24"/>
    </location>
</feature>
<feature type="compositionally biased region" description="Basic and acidic residues" evidence="10">
    <location>
        <begin position="326"/>
        <end position="338"/>
    </location>
</feature>
<keyword evidence="3" id="KW-0509">mRNA transport</keyword>
<keyword evidence="5" id="KW-0804">Transcription</keyword>
<name>A0A482XEC8_LAOST</name>
<dbReference type="GO" id="GO:0008380">
    <property type="term" value="P:RNA splicing"/>
    <property type="evidence" value="ECO:0007669"/>
    <property type="project" value="UniProtKB-KW"/>
</dbReference>
<dbReference type="GO" id="GO:0005634">
    <property type="term" value="C:nucleus"/>
    <property type="evidence" value="ECO:0007669"/>
    <property type="project" value="UniProtKB-SubCell"/>
</dbReference>
<feature type="compositionally biased region" description="Basic residues" evidence="10">
    <location>
        <begin position="33"/>
        <end position="43"/>
    </location>
</feature>
<evidence type="ECO:0000256" key="2">
    <source>
        <dbReference type="ARBA" id="ARBA00022664"/>
    </source>
</evidence>
<dbReference type="GO" id="GO:0006397">
    <property type="term" value="P:mRNA processing"/>
    <property type="evidence" value="ECO:0007669"/>
    <property type="project" value="UniProtKB-KW"/>
</dbReference>
<evidence type="ECO:0000313" key="13">
    <source>
        <dbReference type="Proteomes" id="UP000291343"/>
    </source>
</evidence>
<accession>A0A482XEC8</accession>
<reference evidence="12 13" key="1">
    <citation type="journal article" date="2017" name="Gigascience">
        <title>Genome sequence of the small brown planthopper, Laodelphax striatellus.</title>
        <authorList>
            <person name="Zhu J."/>
            <person name="Jiang F."/>
            <person name="Wang X."/>
            <person name="Yang P."/>
            <person name="Bao Y."/>
            <person name="Zhao W."/>
            <person name="Wang W."/>
            <person name="Lu H."/>
            <person name="Wang Q."/>
            <person name="Cui N."/>
            <person name="Li J."/>
            <person name="Chen X."/>
            <person name="Luo L."/>
            <person name="Yu J."/>
            <person name="Kang L."/>
            <person name="Cui F."/>
        </authorList>
    </citation>
    <scope>NUCLEOTIDE SEQUENCE [LARGE SCALE GENOMIC DNA]</scope>
    <source>
        <strain evidence="12">Lst14</strain>
    </source>
</reference>
<evidence type="ECO:0000256" key="7">
    <source>
        <dbReference type="ARBA" id="ARBA00023242"/>
    </source>
</evidence>
<evidence type="ECO:0000256" key="3">
    <source>
        <dbReference type="ARBA" id="ARBA00022816"/>
    </source>
</evidence>
<comment type="caution">
    <text evidence="12">The sequence shown here is derived from an EMBL/GenBank/DDBJ whole genome shotgun (WGS) entry which is preliminary data.</text>
</comment>
<comment type="similarity">
    <text evidence="8">Belongs to the IWS1 family.</text>
</comment>
<keyword evidence="4" id="KW-0805">Transcription regulation</keyword>
<dbReference type="PROSITE" id="PS51319">
    <property type="entry name" value="TFIIS_N"/>
    <property type="match status" value="1"/>
</dbReference>
<dbReference type="SMR" id="A0A482XEC8"/>
<dbReference type="SUPFAM" id="SSF47676">
    <property type="entry name" value="Conserved domain common to transcription factors TFIIS, elongin A, CRSP70"/>
    <property type="match status" value="1"/>
</dbReference>
<evidence type="ECO:0000256" key="6">
    <source>
        <dbReference type="ARBA" id="ARBA00023187"/>
    </source>
</evidence>
<feature type="domain" description="TFIIS N-terminal" evidence="11">
    <location>
        <begin position="239"/>
        <end position="317"/>
    </location>
</feature>
<dbReference type="Proteomes" id="UP000291343">
    <property type="component" value="Unassembled WGS sequence"/>
</dbReference>
<keyword evidence="7 9" id="KW-0539">Nucleus</keyword>
<dbReference type="STRING" id="195883.A0A482XEC8"/>
<evidence type="ECO:0000259" key="11">
    <source>
        <dbReference type="PROSITE" id="PS51319"/>
    </source>
</evidence>
<organism evidence="12 13">
    <name type="scientific">Laodelphax striatellus</name>
    <name type="common">Small brown planthopper</name>
    <name type="synonym">Delphax striatella</name>
    <dbReference type="NCBI Taxonomy" id="195883"/>
    <lineage>
        <taxon>Eukaryota</taxon>
        <taxon>Metazoa</taxon>
        <taxon>Ecdysozoa</taxon>
        <taxon>Arthropoda</taxon>
        <taxon>Hexapoda</taxon>
        <taxon>Insecta</taxon>
        <taxon>Pterygota</taxon>
        <taxon>Neoptera</taxon>
        <taxon>Paraneoptera</taxon>
        <taxon>Hemiptera</taxon>
        <taxon>Auchenorrhyncha</taxon>
        <taxon>Fulgoroidea</taxon>
        <taxon>Delphacidae</taxon>
        <taxon>Criomorphinae</taxon>
        <taxon>Laodelphax</taxon>
    </lineage>
</organism>
<dbReference type="PANTHER" id="PTHR46010:SF1">
    <property type="entry name" value="PROTEIN IWS1 HOMOLOG"/>
    <property type="match status" value="1"/>
</dbReference>
<dbReference type="GO" id="GO:0016973">
    <property type="term" value="P:poly(A)+ mRNA export from nucleus"/>
    <property type="evidence" value="ECO:0007669"/>
    <property type="project" value="TreeGrafter"/>
</dbReference>
<feature type="compositionally biased region" description="Basic and acidic residues" evidence="10">
    <location>
        <begin position="90"/>
        <end position="115"/>
    </location>
</feature>
<dbReference type="FunFam" id="1.20.930.10:FF:000001">
    <property type="entry name" value="IWS1, SUPT6H interacting protein"/>
    <property type="match status" value="1"/>
</dbReference>
<keyword evidence="1" id="KW-0813">Transport</keyword>
<evidence type="ECO:0000256" key="10">
    <source>
        <dbReference type="SAM" id="MobiDB-lite"/>
    </source>
</evidence>
<comment type="subcellular location">
    <subcellularLocation>
        <location evidence="9">Nucleus</location>
    </subcellularLocation>
</comment>
<feature type="region of interest" description="Disordered" evidence="10">
    <location>
        <begin position="1"/>
        <end position="156"/>
    </location>
</feature>
<feature type="compositionally biased region" description="Basic and acidic residues" evidence="10">
    <location>
        <begin position="141"/>
        <end position="150"/>
    </location>
</feature>
<dbReference type="InterPro" id="IPR017923">
    <property type="entry name" value="TFIIS_N"/>
</dbReference>
<dbReference type="Pfam" id="PF08711">
    <property type="entry name" value="Med26"/>
    <property type="match status" value="1"/>
</dbReference>
<dbReference type="InParanoid" id="A0A482XEC8"/>
<protein>
    <recommendedName>
        <fullName evidence="11">TFIIS N-terminal domain-containing protein</fullName>
    </recommendedName>
</protein>
<evidence type="ECO:0000313" key="12">
    <source>
        <dbReference type="EMBL" id="RZF43828.1"/>
    </source>
</evidence>
<gene>
    <name evidence="12" type="ORF">LSTR_LSTR006369</name>
</gene>
<evidence type="ECO:0000256" key="9">
    <source>
        <dbReference type="PROSITE-ProRule" id="PRU00649"/>
    </source>
</evidence>
<evidence type="ECO:0000256" key="4">
    <source>
        <dbReference type="ARBA" id="ARBA00023015"/>
    </source>
</evidence>
<proteinExistence type="inferred from homology"/>
<dbReference type="AlphaFoldDB" id="A0A482XEC8"/>
<dbReference type="InterPro" id="IPR035441">
    <property type="entry name" value="TFIIS/LEDGF_dom_sf"/>
</dbReference>
<evidence type="ECO:0000256" key="8">
    <source>
        <dbReference type="ARBA" id="ARBA00037992"/>
    </source>
</evidence>